<reference evidence="11 12" key="1">
    <citation type="journal article" date="2024" name="Environ. Microbiol.">
        <title>Novel evolutionary insights on the interactions of the Holosporales (Alphaproteobacteria) with eukaryotic hosts from comparative genomics.</title>
        <authorList>
            <person name="Giovannini M."/>
            <person name="Petroni G."/>
            <person name="Castelli M."/>
        </authorList>
    </citation>
    <scope>NUCLEOTIDE SEQUENCE [LARGE SCALE GENOMIC DNA]</scope>
    <source>
        <strain evidence="11 12">US_Bl 15I1</strain>
    </source>
</reference>
<evidence type="ECO:0000256" key="2">
    <source>
        <dbReference type="ARBA" id="ARBA00022670"/>
    </source>
</evidence>
<dbReference type="EMBL" id="CP133270">
    <property type="protein sequence ID" value="WVX66814.1"/>
    <property type="molecule type" value="Genomic_DNA"/>
</dbReference>
<keyword evidence="2 11" id="KW-0645">Protease</keyword>
<protein>
    <submittedName>
        <fullName evidence="11">YfgC superfamily TPR repeat-containing Zn protease</fullName>
    </submittedName>
</protein>
<feature type="domain" description="Peptidase M48" evidence="9">
    <location>
        <begin position="37"/>
        <end position="222"/>
    </location>
</feature>
<comment type="cofactor">
    <cofactor evidence="1">
        <name>Zn(2+)</name>
        <dbReference type="ChEBI" id="CHEBI:29105"/>
    </cofactor>
</comment>
<sequence length="447" mass="49679">MVRILSLALSLFAFSLQGMADFKEGSLIRDAEIEGILKSYISPIFETAGLNPKDLNLFLVITKEVNASASSNHTIFINTGIILKMKNASQLIGVLAHETSHISGGHVVRFQKVMDNASLEHIIAMVLGGAAAAASGKPEAGMAVFLGGSHFALANLFRYSQGQEGAADQGAIRILEKLGWSSKGLEEFLSVLMEKEIFAESRQDGYMRTHPLSRDRVESIKNHIAQSQYSKSSLPPGFDEKFTLMQTKLRAFIEPVGRVLLNNKESSIDPLVHYARAIAQYRRADHDLALKEIEGLIAQSSENPFYWELKGQILFDSGNIKEAERAYARAVDLAPQEPLLRLLWAQTLIESNDPQNFEKAQTELLRSKTDEKTNPLTWQLLAVVYGKSNQLGLLALSLAEKHFLTGQLKEAIQQAKRSQQTLKKDSIEYVRAQEILDQAQEIEKKSK</sequence>
<dbReference type="Gene3D" id="1.25.40.10">
    <property type="entry name" value="Tetratricopeptide repeat domain"/>
    <property type="match status" value="1"/>
</dbReference>
<dbReference type="RefSeq" id="WP_331255636.1">
    <property type="nucleotide sequence ID" value="NZ_CP133270.1"/>
</dbReference>
<dbReference type="Gene3D" id="3.30.2010.10">
    <property type="entry name" value="Metalloproteases ('zincins'), catalytic domain"/>
    <property type="match status" value="1"/>
</dbReference>
<feature type="chain" id="PRO_5045860226" evidence="8">
    <location>
        <begin position="21"/>
        <end position="447"/>
    </location>
</feature>
<keyword evidence="7" id="KW-0802">TPR repeat</keyword>
<dbReference type="PANTHER" id="PTHR22726:SF1">
    <property type="entry name" value="METALLOENDOPEPTIDASE OMA1, MITOCHONDRIAL"/>
    <property type="match status" value="1"/>
</dbReference>
<evidence type="ECO:0000256" key="5">
    <source>
        <dbReference type="ARBA" id="ARBA00022833"/>
    </source>
</evidence>
<keyword evidence="8" id="KW-0732">Signal</keyword>
<evidence type="ECO:0000256" key="7">
    <source>
        <dbReference type="PROSITE-ProRule" id="PRU00339"/>
    </source>
</evidence>
<dbReference type="SMART" id="SM00028">
    <property type="entry name" value="TPR"/>
    <property type="match status" value="3"/>
</dbReference>
<keyword evidence="3" id="KW-0479">Metal-binding</keyword>
<evidence type="ECO:0000313" key="12">
    <source>
        <dbReference type="Proteomes" id="UP001330434"/>
    </source>
</evidence>
<evidence type="ECO:0000256" key="3">
    <source>
        <dbReference type="ARBA" id="ARBA00022723"/>
    </source>
</evidence>
<dbReference type="PANTHER" id="PTHR22726">
    <property type="entry name" value="METALLOENDOPEPTIDASE OMA1"/>
    <property type="match status" value="1"/>
</dbReference>
<evidence type="ECO:0000256" key="6">
    <source>
        <dbReference type="ARBA" id="ARBA00023049"/>
    </source>
</evidence>
<proteinExistence type="predicted"/>
<dbReference type="CDD" id="cd07324">
    <property type="entry name" value="M48C_Oma1-like"/>
    <property type="match status" value="1"/>
</dbReference>
<accession>A0ABZ2C2Y3</accession>
<evidence type="ECO:0000256" key="1">
    <source>
        <dbReference type="ARBA" id="ARBA00001947"/>
    </source>
</evidence>
<dbReference type="Proteomes" id="UP001330434">
    <property type="component" value="Chromosome"/>
</dbReference>
<evidence type="ECO:0000313" key="11">
    <source>
        <dbReference type="EMBL" id="WVX66814.1"/>
    </source>
</evidence>
<dbReference type="InterPro" id="IPR001915">
    <property type="entry name" value="Peptidase_M48"/>
</dbReference>
<name>A0ABZ2C2Y3_9PROT</name>
<organism evidence="11 12">
    <name type="scientific">Candidatus Bealeia paramacronuclearis</name>
    <dbReference type="NCBI Taxonomy" id="1921001"/>
    <lineage>
        <taxon>Bacteria</taxon>
        <taxon>Pseudomonadati</taxon>
        <taxon>Pseudomonadota</taxon>
        <taxon>Alphaproteobacteria</taxon>
        <taxon>Holosporales</taxon>
        <taxon>Holosporaceae</taxon>
        <taxon>Candidatus Bealeia</taxon>
    </lineage>
</organism>
<dbReference type="InterPro" id="IPR019734">
    <property type="entry name" value="TPR_rpt"/>
</dbReference>
<dbReference type="SUPFAM" id="SSF48452">
    <property type="entry name" value="TPR-like"/>
    <property type="match status" value="1"/>
</dbReference>
<evidence type="ECO:0000256" key="4">
    <source>
        <dbReference type="ARBA" id="ARBA00022801"/>
    </source>
</evidence>
<dbReference type="InterPro" id="IPR011990">
    <property type="entry name" value="TPR-like_helical_dom_sf"/>
</dbReference>
<dbReference type="PROSITE" id="PS50005">
    <property type="entry name" value="TPR"/>
    <property type="match status" value="1"/>
</dbReference>
<evidence type="ECO:0000256" key="8">
    <source>
        <dbReference type="SAM" id="SignalP"/>
    </source>
</evidence>
<dbReference type="Pfam" id="PF23914">
    <property type="entry name" value="TPR_CcmH_CycH"/>
    <property type="match status" value="1"/>
</dbReference>
<feature type="signal peptide" evidence="8">
    <location>
        <begin position="1"/>
        <end position="20"/>
    </location>
</feature>
<dbReference type="InterPro" id="IPR051156">
    <property type="entry name" value="Mito/Outer_Membr_Metalloprot"/>
</dbReference>
<evidence type="ECO:0000259" key="9">
    <source>
        <dbReference type="Pfam" id="PF01435"/>
    </source>
</evidence>
<keyword evidence="6" id="KW-0482">Metalloprotease</keyword>
<dbReference type="GO" id="GO:0008233">
    <property type="term" value="F:peptidase activity"/>
    <property type="evidence" value="ECO:0007669"/>
    <property type="project" value="UniProtKB-KW"/>
</dbReference>
<dbReference type="GO" id="GO:0006508">
    <property type="term" value="P:proteolysis"/>
    <property type="evidence" value="ECO:0007669"/>
    <property type="project" value="UniProtKB-KW"/>
</dbReference>
<feature type="domain" description="Cytochrome c-type biogenesis protein H TPR" evidence="10">
    <location>
        <begin position="298"/>
        <end position="388"/>
    </location>
</feature>
<dbReference type="Pfam" id="PF01435">
    <property type="entry name" value="Peptidase_M48"/>
    <property type="match status" value="1"/>
</dbReference>
<gene>
    <name evidence="11" type="ORF">Bealeia1_01001</name>
</gene>
<feature type="repeat" description="TPR" evidence="7">
    <location>
        <begin position="304"/>
        <end position="337"/>
    </location>
</feature>
<keyword evidence="4" id="KW-0378">Hydrolase</keyword>
<evidence type="ECO:0000259" key="10">
    <source>
        <dbReference type="Pfam" id="PF23914"/>
    </source>
</evidence>
<keyword evidence="5" id="KW-0862">Zinc</keyword>
<dbReference type="InterPro" id="IPR056413">
    <property type="entry name" value="TPR_CcmH_CycH"/>
</dbReference>
<keyword evidence="12" id="KW-1185">Reference proteome</keyword>